<name>A0A932I0Z9_UNCTE</name>
<feature type="compositionally biased region" description="Basic and acidic residues" evidence="1">
    <location>
        <begin position="82"/>
        <end position="93"/>
    </location>
</feature>
<sequence>MSPATLAGAQDYYERRDLDRRGAYESDCVPLLREARARVGRVENDDARDQIQDTISRAERERRARDYRSCANLAEVALNQIDRNEGRRDKRNDNPLIPDILKDRRR</sequence>
<reference evidence="2" key="1">
    <citation type="submission" date="2020-07" db="EMBL/GenBank/DDBJ databases">
        <title>Huge and variable diversity of episymbiotic CPR bacteria and DPANN archaea in groundwater ecosystems.</title>
        <authorList>
            <person name="He C.Y."/>
            <person name="Keren R."/>
            <person name="Whittaker M."/>
            <person name="Farag I.F."/>
            <person name="Doudna J."/>
            <person name="Cate J.H.D."/>
            <person name="Banfield J.F."/>
        </authorList>
    </citation>
    <scope>NUCLEOTIDE SEQUENCE</scope>
    <source>
        <strain evidence="2">NC_groundwater_763_Ag_S-0.2um_68_21</strain>
    </source>
</reference>
<evidence type="ECO:0000313" key="2">
    <source>
        <dbReference type="EMBL" id="MBI3127925.1"/>
    </source>
</evidence>
<evidence type="ECO:0000256" key="1">
    <source>
        <dbReference type="SAM" id="MobiDB-lite"/>
    </source>
</evidence>
<accession>A0A932I0Z9</accession>
<proteinExistence type="predicted"/>
<gene>
    <name evidence="2" type="ORF">HYZ11_10000</name>
</gene>
<organism evidence="2 3">
    <name type="scientific">Tectimicrobiota bacterium</name>
    <dbReference type="NCBI Taxonomy" id="2528274"/>
    <lineage>
        <taxon>Bacteria</taxon>
        <taxon>Pseudomonadati</taxon>
        <taxon>Nitrospinota/Tectimicrobiota group</taxon>
        <taxon>Candidatus Tectimicrobiota</taxon>
    </lineage>
</organism>
<dbReference type="EMBL" id="JACPUR010000021">
    <property type="protein sequence ID" value="MBI3127925.1"/>
    <property type="molecule type" value="Genomic_DNA"/>
</dbReference>
<dbReference type="Proteomes" id="UP000782312">
    <property type="component" value="Unassembled WGS sequence"/>
</dbReference>
<protein>
    <submittedName>
        <fullName evidence="2">Uncharacterized protein</fullName>
    </submittedName>
</protein>
<evidence type="ECO:0000313" key="3">
    <source>
        <dbReference type="Proteomes" id="UP000782312"/>
    </source>
</evidence>
<dbReference type="AlphaFoldDB" id="A0A932I0Z9"/>
<comment type="caution">
    <text evidence="2">The sequence shown here is derived from an EMBL/GenBank/DDBJ whole genome shotgun (WGS) entry which is preliminary data.</text>
</comment>
<feature type="region of interest" description="Disordered" evidence="1">
    <location>
        <begin position="82"/>
        <end position="106"/>
    </location>
</feature>